<name>A0A256G316_9HYPH</name>
<dbReference type="Proteomes" id="UP000216188">
    <property type="component" value="Unassembled WGS sequence"/>
</dbReference>
<protein>
    <submittedName>
        <fullName evidence="2">Uncharacterized protein</fullName>
    </submittedName>
</protein>
<dbReference type="Proteomes" id="UP000526233">
    <property type="component" value="Unassembled WGS sequence"/>
</dbReference>
<accession>A0A256G316</accession>
<dbReference type="AlphaFoldDB" id="A0A256G316"/>
<evidence type="ECO:0000313" key="1">
    <source>
        <dbReference type="EMBL" id="NNV19715.1"/>
    </source>
</evidence>
<reference evidence="1 4" key="2">
    <citation type="submission" date="2018-11" db="EMBL/GenBank/DDBJ databases">
        <title>Genome sequencing and analysis.</title>
        <authorList>
            <person name="Huang Y.-T."/>
        </authorList>
    </citation>
    <scope>NUCLEOTIDE SEQUENCE [LARGE SCALE GENOMIC DNA]</scope>
    <source>
        <strain evidence="1 4">SHIN</strain>
    </source>
</reference>
<dbReference type="EMBL" id="NNRM01000048">
    <property type="protein sequence ID" value="OYR21416.1"/>
    <property type="molecule type" value="Genomic_DNA"/>
</dbReference>
<proteinExistence type="predicted"/>
<sequence>MENLQDSDANAIMEAALSCRTAHSLLKSFEPHELCKIPRFGDCLASTAKELLAITGRLPREARYLSDMQKWLLSQATFAVHFEHATNPENPPISPTNLLNFLKGTPIASKNTTLAFLQETRQYKLIEAVPTSDKRQQLYRAKPETEELIRFWVITHLTALDLVDDGNRVELMNTYPSLLSYVQPIMTREVLHNSDWCRPVASIANFTHAESGNNILHDVASRAPWEFSEDRIWVGNVTSNGISNRYRMSQSNTARILARARDAGLIGWERPANRGACWISATLVNDYRNWQSLKFSAISKAMQMAVTALGINI</sequence>
<comment type="caution">
    <text evidence="2">The sequence shown here is derived from an EMBL/GenBank/DDBJ whole genome shotgun (WGS) entry which is preliminary data.</text>
</comment>
<evidence type="ECO:0000313" key="4">
    <source>
        <dbReference type="Proteomes" id="UP000526233"/>
    </source>
</evidence>
<dbReference type="RefSeq" id="WP_007879306.1">
    <property type="nucleotide sequence ID" value="NZ_CAXURC020000002.1"/>
</dbReference>
<reference evidence="2 3" key="1">
    <citation type="submission" date="2017-07" db="EMBL/GenBank/DDBJ databases">
        <title>Phylogenetic study on the rhizospheric bacterium Ochrobactrum sp. A44.</title>
        <authorList>
            <person name="Krzyzanowska D.M."/>
            <person name="Ossowicki A."/>
            <person name="Rajewska M."/>
            <person name="Maciag T."/>
            <person name="Kaczynski Z."/>
            <person name="Czerwicka M."/>
            <person name="Jafra S."/>
        </authorList>
    </citation>
    <scope>NUCLEOTIDE SEQUENCE [LARGE SCALE GENOMIC DNA]</scope>
    <source>
        <strain evidence="2 3">CCUG 30717</strain>
    </source>
</reference>
<gene>
    <name evidence="2" type="ORF">CEV34_5115</name>
    <name evidence="1" type="ORF">EHE22_04625</name>
</gene>
<dbReference type="EMBL" id="PKQI01000001">
    <property type="protein sequence ID" value="NNV19715.1"/>
    <property type="molecule type" value="Genomic_DNA"/>
</dbReference>
<organism evidence="2 3">
    <name type="scientific">Brucella pseudogrignonensis</name>
    <dbReference type="NCBI Taxonomy" id="419475"/>
    <lineage>
        <taxon>Bacteria</taxon>
        <taxon>Pseudomonadati</taxon>
        <taxon>Pseudomonadota</taxon>
        <taxon>Alphaproteobacteria</taxon>
        <taxon>Hyphomicrobiales</taxon>
        <taxon>Brucellaceae</taxon>
        <taxon>Brucella/Ochrobactrum group</taxon>
        <taxon>Brucella</taxon>
    </lineage>
</organism>
<keyword evidence="3" id="KW-1185">Reference proteome</keyword>
<evidence type="ECO:0000313" key="2">
    <source>
        <dbReference type="EMBL" id="OYR21416.1"/>
    </source>
</evidence>
<evidence type="ECO:0000313" key="3">
    <source>
        <dbReference type="Proteomes" id="UP000216188"/>
    </source>
</evidence>